<evidence type="ECO:0000313" key="3">
    <source>
        <dbReference type="Proteomes" id="UP000503129"/>
    </source>
</evidence>
<dbReference type="Gene3D" id="2.30.60.10">
    <property type="entry name" value="Cyanovirin-N"/>
    <property type="match status" value="2"/>
</dbReference>
<feature type="domain" description="Cyanovirin-N" evidence="1">
    <location>
        <begin position="35"/>
        <end position="132"/>
    </location>
</feature>
<dbReference type="InterPro" id="IPR036673">
    <property type="entry name" value="Cyanovirin-N_sf"/>
</dbReference>
<dbReference type="Proteomes" id="UP000503129">
    <property type="component" value="Chromosome"/>
</dbReference>
<dbReference type="Pfam" id="PF08881">
    <property type="entry name" value="CVNH"/>
    <property type="match status" value="1"/>
</dbReference>
<dbReference type="AlphaFoldDB" id="A0A856M8T3"/>
<dbReference type="SMART" id="SM01111">
    <property type="entry name" value="CVNH"/>
    <property type="match status" value="1"/>
</dbReference>
<name>A0A856M8T3_9CYAN</name>
<dbReference type="EMBL" id="CP030118">
    <property type="protein sequence ID" value="QDL06794.1"/>
    <property type="molecule type" value="Genomic_DNA"/>
</dbReference>
<sequence>MFKFNKKLSSVGLLTLTSITGIVLHISSASAKPSTFFSSCRQISVRNDLLQAICRRQDGSESATSLILEGINNVNGTLVFQRGKKSNYFSTCRDIQIKNDTLSATCRAGNGAERNTSLILNDIGNNNGVLVNKE</sequence>
<evidence type="ECO:0000313" key="2">
    <source>
        <dbReference type="EMBL" id="QDL06794.1"/>
    </source>
</evidence>
<keyword evidence="3" id="KW-1185">Reference proteome</keyword>
<organism evidence="2 3">
    <name type="scientific">Brasilonema sennae CENA114</name>
    <dbReference type="NCBI Taxonomy" id="415709"/>
    <lineage>
        <taxon>Bacteria</taxon>
        <taxon>Bacillati</taxon>
        <taxon>Cyanobacteriota</taxon>
        <taxon>Cyanophyceae</taxon>
        <taxon>Nostocales</taxon>
        <taxon>Scytonemataceae</taxon>
        <taxon>Brasilonema</taxon>
        <taxon>Bromeliae group (in: Brasilonema)</taxon>
    </lineage>
</organism>
<gene>
    <name evidence="2" type="ORF">DP114_01745</name>
</gene>
<dbReference type="KEGG" id="bsen:DP114_01745"/>
<dbReference type="RefSeq" id="WP_169264268.1">
    <property type="nucleotide sequence ID" value="NZ_CAWOXK010000001.1"/>
</dbReference>
<dbReference type="SUPFAM" id="SSF51322">
    <property type="entry name" value="Cyanovirin-N"/>
    <property type="match status" value="1"/>
</dbReference>
<reference evidence="2 3" key="1">
    <citation type="submission" date="2018-06" db="EMBL/GenBank/DDBJ databases">
        <title>Comparative genomics of Brasilonema spp. strains.</title>
        <authorList>
            <person name="Alvarenga D.O."/>
            <person name="Fiore M.F."/>
            <person name="Varani A.M."/>
        </authorList>
    </citation>
    <scope>NUCLEOTIDE SEQUENCE [LARGE SCALE GENOMIC DNA]</scope>
    <source>
        <strain evidence="2 3">CENA114</strain>
    </source>
</reference>
<protein>
    <recommendedName>
        <fullName evidence="1">Cyanovirin-N domain-containing protein</fullName>
    </recommendedName>
</protein>
<evidence type="ECO:0000259" key="1">
    <source>
        <dbReference type="SMART" id="SM01111"/>
    </source>
</evidence>
<proteinExistence type="predicted"/>
<dbReference type="InterPro" id="IPR011058">
    <property type="entry name" value="Cyanovirin-N"/>
</dbReference>
<accession>A0A856M8T3</accession>